<feature type="compositionally biased region" description="Polar residues" evidence="13">
    <location>
        <begin position="171"/>
        <end position="182"/>
    </location>
</feature>
<evidence type="ECO:0000256" key="3">
    <source>
        <dbReference type="ARBA" id="ARBA00005964"/>
    </source>
</evidence>
<dbReference type="InterPro" id="IPR029058">
    <property type="entry name" value="AB_hydrolase_fold"/>
</dbReference>
<comment type="subcellular location">
    <subcellularLocation>
        <location evidence="2">Cytoplasm</location>
    </subcellularLocation>
    <subcellularLocation>
        <location evidence="1">Nucleus</location>
    </subcellularLocation>
</comment>
<evidence type="ECO:0000256" key="7">
    <source>
        <dbReference type="ARBA" id="ARBA00022771"/>
    </source>
</evidence>
<dbReference type="SUPFAM" id="SSF53474">
    <property type="entry name" value="alpha/beta-Hydrolases"/>
    <property type="match status" value="1"/>
</dbReference>
<dbReference type="InterPro" id="IPR019819">
    <property type="entry name" value="Carboxylesterase_B_CS"/>
</dbReference>
<dbReference type="PANTHER" id="PTHR46144">
    <property type="entry name" value="ZINC FINGER PROTEIN 385B-LIKE"/>
    <property type="match status" value="1"/>
</dbReference>
<sequence length="353" mass="39869">MNERSLIDIWRVNNSNTVHFTWKNKAGSQQSRINLWLISDSLQHSNCKAEIIQAPLTDHKGILLQDCMSLDRTTKRNPAYWKMNNSLLNDKSVYLTIKNKIEEYLKLAHSENNYGCDILIPKPQKNDCNNGDTDRLKACHLCNMTFTSPVMAESHYQGKFHAKRLKMKAVESQTPASQSSQPVEKPADNSAGGSETDNNNNPDRFCSTCKASFNNPLMAQQHYAGKKHKKHMTRLKLMETYGPSTAPASTLNGYPCTVCSIVLNSVEQYQSHISGFEGAEMWNPNTPVSEDCLYLNVWAPMFKTPTPKPEDRVPVLVWIYGGSFMSGTSTLDVYQGHFLCKSQKVVVVTMNYR</sequence>
<keyword evidence="11" id="KW-0539">Nucleus</keyword>
<dbReference type="InterPro" id="IPR051868">
    <property type="entry name" value="ZN346_ZMAT4"/>
</dbReference>
<evidence type="ECO:0000256" key="5">
    <source>
        <dbReference type="ARBA" id="ARBA00022723"/>
    </source>
</evidence>
<dbReference type="AlphaFoldDB" id="A0A3B5LM02"/>
<evidence type="ECO:0000256" key="12">
    <source>
        <dbReference type="ARBA" id="ARBA00039634"/>
    </source>
</evidence>
<dbReference type="InterPro" id="IPR002018">
    <property type="entry name" value="CarbesteraseB"/>
</dbReference>
<dbReference type="GO" id="GO:0004104">
    <property type="term" value="F:cholinesterase activity"/>
    <property type="evidence" value="ECO:0007669"/>
    <property type="project" value="InterPro"/>
</dbReference>
<reference evidence="15" key="1">
    <citation type="submission" date="2025-08" db="UniProtKB">
        <authorList>
            <consortium name="Ensembl"/>
        </authorList>
    </citation>
    <scope>IDENTIFICATION</scope>
</reference>
<evidence type="ECO:0000256" key="8">
    <source>
        <dbReference type="ARBA" id="ARBA00022801"/>
    </source>
</evidence>
<name>A0A3B5LM02_9TELE</name>
<dbReference type="InterPro" id="IPR003604">
    <property type="entry name" value="Matrin/U1-like-C_Znf_C2H2"/>
</dbReference>
<dbReference type="Gene3D" id="3.30.160.60">
    <property type="entry name" value="Classic Zinc Finger"/>
    <property type="match status" value="2"/>
</dbReference>
<dbReference type="Proteomes" id="UP000261380">
    <property type="component" value="Unplaced"/>
</dbReference>
<accession>A0A3B5LM02</accession>
<dbReference type="GO" id="GO:0003723">
    <property type="term" value="F:RNA binding"/>
    <property type="evidence" value="ECO:0007669"/>
    <property type="project" value="UniProtKB-KW"/>
</dbReference>
<dbReference type="PROSITE" id="PS00028">
    <property type="entry name" value="ZINC_FINGER_C2H2_1"/>
    <property type="match status" value="1"/>
</dbReference>
<evidence type="ECO:0000259" key="14">
    <source>
        <dbReference type="PROSITE" id="PS00028"/>
    </source>
</evidence>
<keyword evidence="5" id="KW-0479">Metal-binding</keyword>
<keyword evidence="7" id="KW-0863">Zinc-finger</keyword>
<keyword evidence="16" id="KW-1185">Reference proteome</keyword>
<dbReference type="InterPro" id="IPR013087">
    <property type="entry name" value="Znf_C2H2_type"/>
</dbReference>
<evidence type="ECO:0000256" key="6">
    <source>
        <dbReference type="ARBA" id="ARBA00022737"/>
    </source>
</evidence>
<organism evidence="15 16">
    <name type="scientific">Xiphophorus couchianus</name>
    <name type="common">Monterrey platyfish</name>
    <dbReference type="NCBI Taxonomy" id="32473"/>
    <lineage>
        <taxon>Eukaryota</taxon>
        <taxon>Metazoa</taxon>
        <taxon>Chordata</taxon>
        <taxon>Craniata</taxon>
        <taxon>Vertebrata</taxon>
        <taxon>Euteleostomi</taxon>
        <taxon>Actinopterygii</taxon>
        <taxon>Neopterygii</taxon>
        <taxon>Teleostei</taxon>
        <taxon>Neoteleostei</taxon>
        <taxon>Acanthomorphata</taxon>
        <taxon>Ovalentaria</taxon>
        <taxon>Atherinomorphae</taxon>
        <taxon>Cyprinodontiformes</taxon>
        <taxon>Poeciliidae</taxon>
        <taxon>Poeciliinae</taxon>
        <taxon>Xiphophorus</taxon>
    </lineage>
</organism>
<evidence type="ECO:0000256" key="10">
    <source>
        <dbReference type="ARBA" id="ARBA00022884"/>
    </source>
</evidence>
<dbReference type="SMART" id="SM00355">
    <property type="entry name" value="ZnF_C2H2"/>
    <property type="match status" value="3"/>
</dbReference>
<evidence type="ECO:0000256" key="9">
    <source>
        <dbReference type="ARBA" id="ARBA00022833"/>
    </source>
</evidence>
<evidence type="ECO:0000313" key="15">
    <source>
        <dbReference type="Ensembl" id="ENSXCOP00000011745.1"/>
    </source>
</evidence>
<dbReference type="GO" id="GO:0008270">
    <property type="term" value="F:zinc ion binding"/>
    <property type="evidence" value="ECO:0007669"/>
    <property type="project" value="UniProtKB-KW"/>
</dbReference>
<evidence type="ECO:0000313" key="16">
    <source>
        <dbReference type="Proteomes" id="UP000261380"/>
    </source>
</evidence>
<dbReference type="Pfam" id="PF12874">
    <property type="entry name" value="zf-met"/>
    <property type="match status" value="3"/>
</dbReference>
<dbReference type="GO" id="GO:0005737">
    <property type="term" value="C:cytoplasm"/>
    <property type="evidence" value="ECO:0007669"/>
    <property type="project" value="UniProtKB-SubCell"/>
</dbReference>
<dbReference type="SMART" id="SM00451">
    <property type="entry name" value="ZnF_U1"/>
    <property type="match status" value="2"/>
</dbReference>
<keyword evidence="9" id="KW-0862">Zinc</keyword>
<evidence type="ECO:0000256" key="1">
    <source>
        <dbReference type="ARBA" id="ARBA00004123"/>
    </source>
</evidence>
<comment type="similarity">
    <text evidence="3">Belongs to the type-B carboxylesterase/lipase family.</text>
</comment>
<dbReference type="GO" id="GO:0005634">
    <property type="term" value="C:nucleus"/>
    <property type="evidence" value="ECO:0007669"/>
    <property type="project" value="UniProtKB-SubCell"/>
</dbReference>
<keyword evidence="10" id="KW-0694">RNA-binding</keyword>
<dbReference type="GeneTree" id="ENSGT00940000159101"/>
<dbReference type="STRING" id="32473.ENSXCOP00000011745"/>
<dbReference type="Gene3D" id="3.60.10.10">
    <property type="entry name" value="Endonuclease/exonuclease/phosphatase"/>
    <property type="match status" value="1"/>
</dbReference>
<evidence type="ECO:0000256" key="2">
    <source>
        <dbReference type="ARBA" id="ARBA00004496"/>
    </source>
</evidence>
<dbReference type="InterPro" id="IPR036691">
    <property type="entry name" value="Endo/exonu/phosph_ase_sf"/>
</dbReference>
<keyword evidence="8" id="KW-0378">Hydrolase</keyword>
<feature type="compositionally biased region" description="Polar residues" evidence="13">
    <location>
        <begin position="191"/>
        <end position="201"/>
    </location>
</feature>
<evidence type="ECO:0000256" key="4">
    <source>
        <dbReference type="ARBA" id="ARBA00022490"/>
    </source>
</evidence>
<dbReference type="InterPro" id="IPR000997">
    <property type="entry name" value="Cholinesterase"/>
</dbReference>
<feature type="domain" description="C2H2-type" evidence="14">
    <location>
        <begin position="139"/>
        <end position="161"/>
    </location>
</feature>
<proteinExistence type="inferred from homology"/>
<dbReference type="SUPFAM" id="SSF57667">
    <property type="entry name" value="beta-beta-alpha zinc fingers"/>
    <property type="match status" value="2"/>
</dbReference>
<reference evidence="15" key="2">
    <citation type="submission" date="2025-09" db="UniProtKB">
        <authorList>
            <consortium name="Ensembl"/>
        </authorList>
    </citation>
    <scope>IDENTIFICATION</scope>
</reference>
<keyword evidence="4" id="KW-0963">Cytoplasm</keyword>
<dbReference type="Ensembl" id="ENSXCOT00000011879.1">
    <property type="protein sequence ID" value="ENSXCOP00000011745.1"/>
    <property type="gene ID" value="ENSXCOG00000008872.1"/>
</dbReference>
<keyword evidence="6" id="KW-0677">Repeat</keyword>
<dbReference type="PROSITE" id="PS00941">
    <property type="entry name" value="CARBOXYLESTERASE_B_2"/>
    <property type="match status" value="1"/>
</dbReference>
<evidence type="ECO:0000256" key="11">
    <source>
        <dbReference type="ARBA" id="ARBA00023242"/>
    </source>
</evidence>
<dbReference type="Pfam" id="PF00135">
    <property type="entry name" value="COesterase"/>
    <property type="match status" value="1"/>
</dbReference>
<dbReference type="PRINTS" id="PR00878">
    <property type="entry name" value="CHOLNESTRASE"/>
</dbReference>
<dbReference type="Gene3D" id="3.40.50.1820">
    <property type="entry name" value="alpha/beta hydrolase"/>
    <property type="match status" value="1"/>
</dbReference>
<feature type="region of interest" description="Disordered" evidence="13">
    <location>
        <begin position="167"/>
        <end position="201"/>
    </location>
</feature>
<dbReference type="PANTHER" id="PTHR46144:SF5">
    <property type="entry name" value="ZINC FINGER PROTEIN 346"/>
    <property type="match status" value="1"/>
</dbReference>
<dbReference type="InterPro" id="IPR036236">
    <property type="entry name" value="Znf_C2H2_sf"/>
</dbReference>
<protein>
    <recommendedName>
        <fullName evidence="12">Zinc finger protein 346</fullName>
    </recommendedName>
</protein>
<evidence type="ECO:0000256" key="13">
    <source>
        <dbReference type="SAM" id="MobiDB-lite"/>
    </source>
</evidence>